<dbReference type="EMBL" id="FLQY01000001">
    <property type="protein sequence ID" value="SBT03154.1"/>
    <property type="molecule type" value="Genomic_DNA"/>
</dbReference>
<evidence type="ECO:0000313" key="2">
    <source>
        <dbReference type="Proteomes" id="UP000199600"/>
    </source>
</evidence>
<protein>
    <submittedName>
        <fullName evidence="1">Uncharacterized protein</fullName>
    </submittedName>
</protein>
<name>A0A1A8XD68_9RHOO</name>
<accession>A0A1A8XD68</accession>
<gene>
    <name evidence="1" type="ORF">PROAA_10011</name>
</gene>
<organism evidence="1 2">
    <name type="scientific">Candidatus Propionivibrio aalborgensis</name>
    <dbReference type="NCBI Taxonomy" id="1860101"/>
    <lineage>
        <taxon>Bacteria</taxon>
        <taxon>Pseudomonadati</taxon>
        <taxon>Pseudomonadota</taxon>
        <taxon>Betaproteobacteria</taxon>
        <taxon>Rhodocyclales</taxon>
        <taxon>Rhodocyclaceae</taxon>
        <taxon>Propionivibrio</taxon>
    </lineage>
</organism>
<keyword evidence="2" id="KW-1185">Reference proteome</keyword>
<dbReference type="AlphaFoldDB" id="A0A1A8XD68"/>
<sequence>MAGERAQGCGYILRLAVGGTGVDVVVYFASGCVFVEAPAGNPVVFGSNPFGEFGEFDEFDG</sequence>
<dbReference type="Proteomes" id="UP000199600">
    <property type="component" value="Unassembled WGS sequence"/>
</dbReference>
<proteinExistence type="predicted"/>
<reference evidence="1 2" key="1">
    <citation type="submission" date="2016-06" db="EMBL/GenBank/DDBJ databases">
        <authorList>
            <person name="Kjaerup R.B."/>
            <person name="Dalgaard T.S."/>
            <person name="Juul-Madsen H.R."/>
        </authorList>
    </citation>
    <scope>NUCLEOTIDE SEQUENCE [LARGE SCALE GENOMIC DNA]</scope>
    <source>
        <strain evidence="1">2</strain>
    </source>
</reference>
<evidence type="ECO:0000313" key="1">
    <source>
        <dbReference type="EMBL" id="SBT03154.1"/>
    </source>
</evidence>